<organism evidence="2 3">
    <name type="scientific">Tricholomella constricta</name>
    <dbReference type="NCBI Taxonomy" id="117010"/>
    <lineage>
        <taxon>Eukaryota</taxon>
        <taxon>Fungi</taxon>
        <taxon>Dikarya</taxon>
        <taxon>Basidiomycota</taxon>
        <taxon>Agaricomycotina</taxon>
        <taxon>Agaricomycetes</taxon>
        <taxon>Agaricomycetidae</taxon>
        <taxon>Agaricales</taxon>
        <taxon>Tricholomatineae</taxon>
        <taxon>Lyophyllaceae</taxon>
        <taxon>Tricholomella</taxon>
    </lineage>
</organism>
<sequence>MASYSLRLSSVITLSLESIAYGMNIISFFVCLTTLLLVEGKFRPRRNIHYIMLCAALALFTISTFDAVVTLHFNVSLFVRRDPRTDAESEGLHQWWSVASFICFIAQTFLGDVILIYRCFVVWSRRFRVIIAPIITSTTGTSCGVTAAIIGTTAAQNTNRGRPLTPLIVALISLTMTTNFLTSSLIVSRIWNVKRDTSRYKTSPYQDPLARAIRVTVEAGLIYSASLIALLVTYLVHHTSQIPVSRIVE</sequence>
<keyword evidence="3" id="KW-1185">Reference proteome</keyword>
<feature type="transmembrane region" description="Helical" evidence="1">
    <location>
        <begin position="50"/>
        <end position="75"/>
    </location>
</feature>
<dbReference type="AlphaFoldDB" id="A0A8H5LVN0"/>
<proteinExistence type="predicted"/>
<feature type="transmembrane region" description="Helical" evidence="1">
    <location>
        <begin position="95"/>
        <end position="117"/>
    </location>
</feature>
<feature type="transmembrane region" description="Helical" evidence="1">
    <location>
        <begin position="167"/>
        <end position="191"/>
    </location>
</feature>
<feature type="transmembrane region" description="Helical" evidence="1">
    <location>
        <begin position="20"/>
        <end position="38"/>
    </location>
</feature>
<name>A0A8H5LVN0_9AGAR</name>
<feature type="transmembrane region" description="Helical" evidence="1">
    <location>
        <begin position="129"/>
        <end position="155"/>
    </location>
</feature>
<accession>A0A8H5LVN0</accession>
<reference evidence="2 3" key="1">
    <citation type="journal article" date="2020" name="ISME J.">
        <title>Uncovering the hidden diversity of litter-decomposition mechanisms in mushroom-forming fungi.</title>
        <authorList>
            <person name="Floudas D."/>
            <person name="Bentzer J."/>
            <person name="Ahren D."/>
            <person name="Johansson T."/>
            <person name="Persson P."/>
            <person name="Tunlid A."/>
        </authorList>
    </citation>
    <scope>NUCLEOTIDE SEQUENCE [LARGE SCALE GENOMIC DNA]</scope>
    <source>
        <strain evidence="2 3">CBS 661.87</strain>
    </source>
</reference>
<dbReference type="OrthoDB" id="3357408at2759"/>
<feature type="transmembrane region" description="Helical" evidence="1">
    <location>
        <begin position="212"/>
        <end position="236"/>
    </location>
</feature>
<evidence type="ECO:0000256" key="1">
    <source>
        <dbReference type="SAM" id="Phobius"/>
    </source>
</evidence>
<protein>
    <submittedName>
        <fullName evidence="2">Uncharacterized protein</fullName>
    </submittedName>
</protein>
<evidence type="ECO:0000313" key="3">
    <source>
        <dbReference type="Proteomes" id="UP000565441"/>
    </source>
</evidence>
<keyword evidence="1" id="KW-0812">Transmembrane</keyword>
<comment type="caution">
    <text evidence="2">The sequence shown here is derived from an EMBL/GenBank/DDBJ whole genome shotgun (WGS) entry which is preliminary data.</text>
</comment>
<dbReference type="EMBL" id="JAACJP010000049">
    <property type="protein sequence ID" value="KAF5370986.1"/>
    <property type="molecule type" value="Genomic_DNA"/>
</dbReference>
<keyword evidence="1" id="KW-1133">Transmembrane helix</keyword>
<keyword evidence="1" id="KW-0472">Membrane</keyword>
<dbReference type="Proteomes" id="UP000565441">
    <property type="component" value="Unassembled WGS sequence"/>
</dbReference>
<gene>
    <name evidence="2" type="ORF">D9615_010000</name>
</gene>
<evidence type="ECO:0000313" key="2">
    <source>
        <dbReference type="EMBL" id="KAF5370986.1"/>
    </source>
</evidence>